<gene>
    <name evidence="2" type="ORF">LARSCL_LOCUS17279</name>
</gene>
<reference evidence="2 3" key="1">
    <citation type="submission" date="2024-04" db="EMBL/GenBank/DDBJ databases">
        <authorList>
            <person name="Rising A."/>
            <person name="Reimegard J."/>
            <person name="Sonavane S."/>
            <person name="Akerstrom W."/>
            <person name="Nylinder S."/>
            <person name="Hedman E."/>
            <person name="Kallberg Y."/>
        </authorList>
    </citation>
    <scope>NUCLEOTIDE SEQUENCE [LARGE SCALE GENOMIC DNA]</scope>
</reference>
<keyword evidence="3" id="KW-1185">Reference proteome</keyword>
<feature type="chain" id="PRO_5043539233" evidence="1">
    <location>
        <begin position="26"/>
        <end position="42"/>
    </location>
</feature>
<dbReference type="EMBL" id="CAXIEN010000292">
    <property type="protein sequence ID" value="CAL1291787.1"/>
    <property type="molecule type" value="Genomic_DNA"/>
</dbReference>
<protein>
    <submittedName>
        <fullName evidence="2">Uncharacterized protein</fullName>
    </submittedName>
</protein>
<keyword evidence="1" id="KW-0732">Signal</keyword>
<evidence type="ECO:0000313" key="2">
    <source>
        <dbReference type="EMBL" id="CAL1291787.1"/>
    </source>
</evidence>
<feature type="signal peptide" evidence="1">
    <location>
        <begin position="1"/>
        <end position="25"/>
    </location>
</feature>
<dbReference type="Proteomes" id="UP001497382">
    <property type="component" value="Unassembled WGS sequence"/>
</dbReference>
<evidence type="ECO:0000313" key="3">
    <source>
        <dbReference type="Proteomes" id="UP001497382"/>
    </source>
</evidence>
<evidence type="ECO:0000256" key="1">
    <source>
        <dbReference type="SAM" id="SignalP"/>
    </source>
</evidence>
<comment type="caution">
    <text evidence="2">The sequence shown here is derived from an EMBL/GenBank/DDBJ whole genome shotgun (WGS) entry which is preliminary data.</text>
</comment>
<name>A0AAV2B6P5_9ARAC</name>
<accession>A0AAV2B6P5</accession>
<dbReference type="AlphaFoldDB" id="A0AAV2B6P5"/>
<organism evidence="2 3">
    <name type="scientific">Larinioides sclopetarius</name>
    <dbReference type="NCBI Taxonomy" id="280406"/>
    <lineage>
        <taxon>Eukaryota</taxon>
        <taxon>Metazoa</taxon>
        <taxon>Ecdysozoa</taxon>
        <taxon>Arthropoda</taxon>
        <taxon>Chelicerata</taxon>
        <taxon>Arachnida</taxon>
        <taxon>Araneae</taxon>
        <taxon>Araneomorphae</taxon>
        <taxon>Entelegynae</taxon>
        <taxon>Araneoidea</taxon>
        <taxon>Araneidae</taxon>
        <taxon>Larinioides</taxon>
    </lineage>
</organism>
<sequence length="42" mass="4684">MVNFSRSVIHFTWIIVLSIIYSAEGKDFGSEGRKTSSTNSAF</sequence>
<proteinExistence type="predicted"/>